<feature type="domain" description="Helicase ATP-binding" evidence="10">
    <location>
        <begin position="447"/>
        <end position="625"/>
    </location>
</feature>
<feature type="compositionally biased region" description="Basic and acidic residues" evidence="9">
    <location>
        <begin position="376"/>
        <end position="385"/>
    </location>
</feature>
<dbReference type="InterPro" id="IPR011709">
    <property type="entry name" value="DEAD-box_helicase_OB_fold"/>
</dbReference>
<dbReference type="Pfam" id="PF07717">
    <property type="entry name" value="OB_NTP_bind"/>
    <property type="match status" value="1"/>
</dbReference>
<feature type="coiled-coil region" evidence="8">
    <location>
        <begin position="46"/>
        <end position="88"/>
    </location>
</feature>
<feature type="compositionally biased region" description="Low complexity" evidence="9">
    <location>
        <begin position="271"/>
        <end position="280"/>
    </location>
</feature>
<feature type="compositionally biased region" description="Basic residues" evidence="9">
    <location>
        <begin position="237"/>
        <end position="246"/>
    </location>
</feature>
<dbReference type="SMART" id="SM00847">
    <property type="entry name" value="HA2"/>
    <property type="match status" value="1"/>
</dbReference>
<feature type="region of interest" description="Disordered" evidence="9">
    <location>
        <begin position="96"/>
        <end position="331"/>
    </location>
</feature>
<dbReference type="InterPro" id="IPR001650">
    <property type="entry name" value="Helicase_C-like"/>
</dbReference>
<feature type="compositionally biased region" description="Basic and acidic residues" evidence="9">
    <location>
        <begin position="256"/>
        <end position="265"/>
    </location>
</feature>
<evidence type="ECO:0000256" key="3">
    <source>
        <dbReference type="ARBA" id="ARBA00022741"/>
    </source>
</evidence>
<comment type="catalytic activity">
    <reaction evidence="7">
        <text>ATP + H2O = ADP + phosphate + H(+)</text>
        <dbReference type="Rhea" id="RHEA:13065"/>
        <dbReference type="ChEBI" id="CHEBI:15377"/>
        <dbReference type="ChEBI" id="CHEBI:15378"/>
        <dbReference type="ChEBI" id="CHEBI:30616"/>
        <dbReference type="ChEBI" id="CHEBI:43474"/>
        <dbReference type="ChEBI" id="CHEBI:456216"/>
        <dbReference type="EC" id="3.6.4.13"/>
    </reaction>
</comment>
<feature type="compositionally biased region" description="Polar residues" evidence="9">
    <location>
        <begin position="395"/>
        <end position="404"/>
    </location>
</feature>
<dbReference type="Gene3D" id="1.20.120.1080">
    <property type="match status" value="1"/>
</dbReference>
<organism evidence="12 13">
    <name type="scientific">Trametes pubescens</name>
    <name type="common">White-rot fungus</name>
    <dbReference type="NCBI Taxonomy" id="154538"/>
    <lineage>
        <taxon>Eukaryota</taxon>
        <taxon>Fungi</taxon>
        <taxon>Dikarya</taxon>
        <taxon>Basidiomycota</taxon>
        <taxon>Agaricomycotina</taxon>
        <taxon>Agaricomycetes</taxon>
        <taxon>Polyporales</taxon>
        <taxon>Polyporaceae</taxon>
        <taxon>Trametes</taxon>
    </lineage>
</organism>
<dbReference type="SUPFAM" id="SSF52540">
    <property type="entry name" value="P-loop containing nucleoside triphosphate hydrolases"/>
    <property type="match status" value="1"/>
</dbReference>
<protein>
    <recommendedName>
        <fullName evidence="2">RNA helicase</fullName>
        <ecNumber evidence="2">3.6.4.13</ecNumber>
    </recommendedName>
</protein>
<dbReference type="GO" id="GO:1990904">
    <property type="term" value="C:ribonucleoprotein complex"/>
    <property type="evidence" value="ECO:0007669"/>
    <property type="project" value="UniProtKB-ARBA"/>
</dbReference>
<evidence type="ECO:0000256" key="2">
    <source>
        <dbReference type="ARBA" id="ARBA00012552"/>
    </source>
</evidence>
<name>A0A1M2VYE0_TRAPU</name>
<dbReference type="Pfam" id="PF21010">
    <property type="entry name" value="HA2_C"/>
    <property type="match status" value="1"/>
</dbReference>
<comment type="caution">
    <text evidence="12">The sequence shown here is derived from an EMBL/GenBank/DDBJ whole genome shotgun (WGS) entry which is preliminary data.</text>
</comment>
<dbReference type="PROSITE" id="PS51192">
    <property type="entry name" value="HELICASE_ATP_BIND_1"/>
    <property type="match status" value="1"/>
</dbReference>
<feature type="region of interest" description="Disordered" evidence="9">
    <location>
        <begin position="343"/>
        <end position="427"/>
    </location>
</feature>
<comment type="similarity">
    <text evidence="1">Belongs to the DEAD box helicase family. DEAH subfamily.</text>
</comment>
<evidence type="ECO:0000259" key="10">
    <source>
        <dbReference type="PROSITE" id="PS51192"/>
    </source>
</evidence>
<dbReference type="CDD" id="cd18791">
    <property type="entry name" value="SF2_C_RHA"/>
    <property type="match status" value="1"/>
</dbReference>
<feature type="coiled-coil region" evidence="8">
    <location>
        <begin position="1005"/>
        <end position="1032"/>
    </location>
</feature>
<dbReference type="EC" id="3.6.4.13" evidence="2"/>
<dbReference type="GO" id="GO:0005524">
    <property type="term" value="F:ATP binding"/>
    <property type="evidence" value="ECO:0007669"/>
    <property type="project" value="UniProtKB-KW"/>
</dbReference>
<dbReference type="AlphaFoldDB" id="A0A1M2VYE0"/>
<dbReference type="SMART" id="SM00490">
    <property type="entry name" value="HELICc"/>
    <property type="match status" value="1"/>
</dbReference>
<dbReference type="PROSITE" id="PS51194">
    <property type="entry name" value="HELICASE_CTER"/>
    <property type="match status" value="1"/>
</dbReference>
<proteinExistence type="inferred from homology"/>
<dbReference type="InterPro" id="IPR014001">
    <property type="entry name" value="Helicase_ATP-bd"/>
</dbReference>
<keyword evidence="4" id="KW-0378">Hydrolase</keyword>
<feature type="compositionally biased region" description="Basic residues" evidence="9">
    <location>
        <begin position="1"/>
        <end position="22"/>
    </location>
</feature>
<evidence type="ECO:0000256" key="5">
    <source>
        <dbReference type="ARBA" id="ARBA00022806"/>
    </source>
</evidence>
<dbReference type="InterPro" id="IPR027417">
    <property type="entry name" value="P-loop_NTPase"/>
</dbReference>
<keyword evidence="3" id="KW-0547">Nucleotide-binding</keyword>
<dbReference type="InterPro" id="IPR007502">
    <property type="entry name" value="Helicase-assoc_dom"/>
</dbReference>
<dbReference type="InterPro" id="IPR048333">
    <property type="entry name" value="HA2_WH"/>
</dbReference>
<keyword evidence="8" id="KW-0175">Coiled coil</keyword>
<feature type="compositionally biased region" description="Basic and acidic residues" evidence="9">
    <location>
        <begin position="166"/>
        <end position="182"/>
    </location>
</feature>
<feature type="compositionally biased region" description="Basic and acidic residues" evidence="9">
    <location>
        <begin position="124"/>
        <end position="142"/>
    </location>
</feature>
<dbReference type="SMART" id="SM00487">
    <property type="entry name" value="DEXDc"/>
    <property type="match status" value="1"/>
</dbReference>
<dbReference type="PANTHER" id="PTHR18934:SF99">
    <property type="entry name" value="ATP-DEPENDENT RNA HELICASE DHX37-RELATED"/>
    <property type="match status" value="1"/>
</dbReference>
<dbReference type="GO" id="GO:0003724">
    <property type="term" value="F:RNA helicase activity"/>
    <property type="evidence" value="ECO:0007669"/>
    <property type="project" value="UniProtKB-EC"/>
</dbReference>
<keyword evidence="5" id="KW-0347">Helicase</keyword>
<dbReference type="PROSITE" id="PS00690">
    <property type="entry name" value="DEAH_ATP_HELICASE"/>
    <property type="match status" value="1"/>
</dbReference>
<feature type="compositionally biased region" description="Basic and acidic residues" evidence="9">
    <location>
        <begin position="23"/>
        <end position="33"/>
    </location>
</feature>
<feature type="region of interest" description="Disordered" evidence="9">
    <location>
        <begin position="1"/>
        <end position="36"/>
    </location>
</feature>
<gene>
    <name evidence="12" type="ORF">TRAPUB_10846</name>
</gene>
<dbReference type="Pfam" id="PF00270">
    <property type="entry name" value="DEAD"/>
    <property type="match status" value="1"/>
</dbReference>
<keyword evidence="6" id="KW-0067">ATP-binding</keyword>
<dbReference type="EMBL" id="MNAD01000475">
    <property type="protein sequence ID" value="OJT12605.1"/>
    <property type="molecule type" value="Genomic_DNA"/>
</dbReference>
<dbReference type="GO" id="GO:0000462">
    <property type="term" value="P:maturation of SSU-rRNA from tricistronic rRNA transcript (SSU-rRNA, 5.8S rRNA, LSU-rRNA)"/>
    <property type="evidence" value="ECO:0007669"/>
    <property type="project" value="TreeGrafter"/>
</dbReference>
<reference evidence="12 13" key="1">
    <citation type="submission" date="2016-10" db="EMBL/GenBank/DDBJ databases">
        <title>Genome sequence of the basidiomycete white-rot fungus Trametes pubescens.</title>
        <authorList>
            <person name="Makela M.R."/>
            <person name="Granchi Z."/>
            <person name="Peng M."/>
            <person name="De Vries R.P."/>
            <person name="Grigoriev I."/>
            <person name="Riley R."/>
            <person name="Hilden K."/>
        </authorList>
    </citation>
    <scope>NUCLEOTIDE SEQUENCE [LARGE SCALE GENOMIC DNA]</scope>
    <source>
        <strain evidence="12 13">FBCC735</strain>
    </source>
</reference>
<feature type="compositionally biased region" description="Polar residues" evidence="9">
    <location>
        <begin position="200"/>
        <end position="220"/>
    </location>
</feature>
<dbReference type="Pfam" id="PF00271">
    <property type="entry name" value="Helicase_C"/>
    <property type="match status" value="1"/>
</dbReference>
<evidence type="ECO:0000313" key="13">
    <source>
        <dbReference type="Proteomes" id="UP000184267"/>
    </source>
</evidence>
<dbReference type="Pfam" id="PF04408">
    <property type="entry name" value="WHD_HA2"/>
    <property type="match status" value="1"/>
</dbReference>
<dbReference type="STRING" id="154538.A0A1M2VYE0"/>
<evidence type="ECO:0000256" key="9">
    <source>
        <dbReference type="SAM" id="MobiDB-lite"/>
    </source>
</evidence>
<sequence length="1261" mass="138376">MQRTRYNAKARSAHKKKAKHRTDKQETVQDRPDPNATIVVPKTEEEKEQERKLKMREEMLAELDSKANSKKKKRLDKYIEKKLKQEEQVDLFEKLSKSQAQASAALHLQSSATLGTGKPSTHLRRLEKEEDLDVRRALDGRAGKGKRRRNDAPPSAAGDSEESDEDAHMNIDRPARHTREDENVQEGMSRSRPVVIVDSGFSTAVQSSGLEDSVPSTSVIGSALRHNPDGTTAVPKISKRKPKHSKAAFTSWKDTGLSKRNRETTEDSDASFDSSDSAYDSVEEADEQSDADDVSDNSDNSNSEEAAELSEELPHAPLVEEPGGTKRKRLGFKDWAMKQLSVAKGYIAPPPDDSTPTDSTPVHTETAPPPKKRKTEHSDGPREMRGPLGEDLQLPHTSLAQHMQDSAKKTADGSQPRKRKVVSVSRPSEVEEARLLLPIVAEEQPIMEAILLNSVVIICGETGSGKTTQVPQFLFEAGFGSAGSDNPGMIGVTQPRRVAAMSMASRVAHELSLASTRVSYQIRYDATVSPSTSIKFMTDGVLLRELATDFLLKKYSVIIIDEAHERSMNTDILIGVLSRVVKLREEMWKEGKDDMKPLRLIIMSATLRVADFAENTALFPSPPPIINVPARQHPVTVHFSRRTSSDYVTEAVKKASKIHARLPPGGILIFLTGQNEITGVCKKLETMYGKKAIEEHRKSKMSLQSRLSNLAKKLGEDKPQAPAVAPAHADVEAEDVDLGDARRDDEALAFDVDGDIDVEALDSDDEEAENEELGIKAEDTDVPMHIVPLYALLSSEKQMEVFKEPPPGTRLVVVATNVAETSLTIPGIRYVVDCGRAKERRYDVANGIQAFQVSWVSKASAAQRTGRAGRTGPGHCYRLYSSALFENYFDPFSQPEILRMPIEGVVLQMKSMHIDAVANFPFPTPPDRTSLRKAEKVLTHLGALAPAPGGAPLGGPVTEIGRTMALFPLSPRFSRMLVSGRQHGCLPYVIAIVAALSVGDPFLREEALEGEEDEENEELAHLTGEAARAKEMRRVRRKAFFQSQQLHSALGNSSSDVLRILSVVGAYEYAGGGHKFCEEHFVRPKAMEEIHKLRAQISSIVQTNFPDVQTGFEANLRPPNALQLKVLRQLIAAGFIDQIAVRKDLAHKGSASASAGTGAQYTTARGVPYTALGIDEDVFLHPSSVLAGGAPPEYVVFLEVVRTSRVFVKGLTVVNGAWLAALGRALCTYSKPVKNRDGVAMVIPHFGPQGWELPPIREDQK</sequence>
<dbReference type="CDD" id="cd17982">
    <property type="entry name" value="DEXHc_DHX37"/>
    <property type="match status" value="1"/>
</dbReference>
<evidence type="ECO:0000259" key="11">
    <source>
        <dbReference type="PROSITE" id="PS51194"/>
    </source>
</evidence>
<feature type="domain" description="Helicase C-terminal" evidence="11">
    <location>
        <begin position="730"/>
        <end position="913"/>
    </location>
</feature>
<dbReference type="GO" id="GO:0003723">
    <property type="term" value="F:RNA binding"/>
    <property type="evidence" value="ECO:0007669"/>
    <property type="project" value="TreeGrafter"/>
</dbReference>
<feature type="compositionally biased region" description="Low complexity" evidence="9">
    <location>
        <begin position="97"/>
        <end position="112"/>
    </location>
</feature>
<dbReference type="GO" id="GO:0016787">
    <property type="term" value="F:hydrolase activity"/>
    <property type="evidence" value="ECO:0007669"/>
    <property type="project" value="UniProtKB-KW"/>
</dbReference>
<dbReference type="Proteomes" id="UP000184267">
    <property type="component" value="Unassembled WGS sequence"/>
</dbReference>
<dbReference type="InterPro" id="IPR002464">
    <property type="entry name" value="DNA/RNA_helicase_DEAH_CS"/>
</dbReference>
<evidence type="ECO:0000256" key="6">
    <source>
        <dbReference type="ARBA" id="ARBA00022840"/>
    </source>
</evidence>
<evidence type="ECO:0000313" key="12">
    <source>
        <dbReference type="EMBL" id="OJT12605.1"/>
    </source>
</evidence>
<evidence type="ECO:0000256" key="7">
    <source>
        <dbReference type="ARBA" id="ARBA00047984"/>
    </source>
</evidence>
<feature type="compositionally biased region" description="Acidic residues" evidence="9">
    <location>
        <begin position="281"/>
        <end position="296"/>
    </location>
</feature>
<dbReference type="OMA" id="FCYLDDK"/>
<dbReference type="GO" id="GO:0005730">
    <property type="term" value="C:nucleolus"/>
    <property type="evidence" value="ECO:0007669"/>
    <property type="project" value="TreeGrafter"/>
</dbReference>
<dbReference type="Gene3D" id="3.40.50.300">
    <property type="entry name" value="P-loop containing nucleotide triphosphate hydrolases"/>
    <property type="match status" value="3"/>
</dbReference>
<dbReference type="InterPro" id="IPR011545">
    <property type="entry name" value="DEAD/DEAH_box_helicase_dom"/>
</dbReference>
<evidence type="ECO:0000256" key="1">
    <source>
        <dbReference type="ARBA" id="ARBA00008792"/>
    </source>
</evidence>
<dbReference type="PANTHER" id="PTHR18934">
    <property type="entry name" value="ATP-DEPENDENT RNA HELICASE"/>
    <property type="match status" value="1"/>
</dbReference>
<evidence type="ECO:0000256" key="8">
    <source>
        <dbReference type="SAM" id="Coils"/>
    </source>
</evidence>
<accession>A0A1M2VYE0</accession>
<evidence type="ECO:0000256" key="4">
    <source>
        <dbReference type="ARBA" id="ARBA00022801"/>
    </source>
</evidence>
<dbReference type="FunFam" id="3.40.50.300:FF:000637">
    <property type="entry name" value="ATP-dependent RNA helicase DHX37/DHR1"/>
    <property type="match status" value="1"/>
</dbReference>
<dbReference type="OrthoDB" id="10253254at2759"/>
<keyword evidence="13" id="KW-1185">Reference proteome</keyword>